<dbReference type="Proteomes" id="UP000640930">
    <property type="component" value="Unassembled WGS sequence"/>
</dbReference>
<gene>
    <name evidence="4" type="ORF">H9636_15245</name>
</gene>
<name>A0ABR8XFL4_9BACL</name>
<reference evidence="4 5" key="1">
    <citation type="submission" date="2020-08" db="EMBL/GenBank/DDBJ databases">
        <title>A Genomic Blueprint of the Chicken Gut Microbiome.</title>
        <authorList>
            <person name="Gilroy R."/>
            <person name="Ravi A."/>
            <person name="Getino M."/>
            <person name="Pursley I."/>
            <person name="Horton D.L."/>
            <person name="Alikhan N.-F."/>
            <person name="Baker D."/>
            <person name="Gharbi K."/>
            <person name="Hall N."/>
            <person name="Watson M."/>
            <person name="Adriaenssens E.M."/>
            <person name="Foster-Nyarko E."/>
            <person name="Jarju S."/>
            <person name="Secka A."/>
            <person name="Antonio M."/>
            <person name="Oren A."/>
            <person name="Chaudhuri R."/>
            <person name="La Ragione R.M."/>
            <person name="Hildebrand F."/>
            <person name="Pallen M.J."/>
        </authorList>
    </citation>
    <scope>NUCLEOTIDE SEQUENCE [LARGE SCALE GENOMIC DNA]</scope>
    <source>
        <strain evidence="4 5">Re31</strain>
    </source>
</reference>
<dbReference type="SUPFAM" id="SSF46689">
    <property type="entry name" value="Homeodomain-like"/>
    <property type="match status" value="1"/>
</dbReference>
<accession>A0ABR8XFL4</accession>
<sequence>MKNRIIQEAIHLIKEKGFSFTTNDLAKNLGTSKRTIYQSFHSKDAIIETVIEQLISDIKLKEEEIYNNNHLSLKEKLKELLTCMPEEFKIIDVRLLVELKKHHYEQWVKLNEFITKEWDFVIKIIEKGIQEGTIRKINVQLFIEMYLGTINQIYDVNSPLKSHLTMSEILNSVIDILLNGIALEK</sequence>
<dbReference type="RefSeq" id="WP_191708426.1">
    <property type="nucleotide sequence ID" value="NZ_JACSQA010000029.1"/>
</dbReference>
<feature type="domain" description="HTH tetR-type" evidence="3">
    <location>
        <begin position="1"/>
        <end position="58"/>
    </location>
</feature>
<dbReference type="Gene3D" id="1.10.357.10">
    <property type="entry name" value="Tetracycline Repressor, domain 2"/>
    <property type="match status" value="1"/>
</dbReference>
<evidence type="ECO:0000259" key="3">
    <source>
        <dbReference type="PROSITE" id="PS50977"/>
    </source>
</evidence>
<dbReference type="InterPro" id="IPR001647">
    <property type="entry name" value="HTH_TetR"/>
</dbReference>
<evidence type="ECO:0000313" key="4">
    <source>
        <dbReference type="EMBL" id="MBD8028006.1"/>
    </source>
</evidence>
<proteinExistence type="predicted"/>
<dbReference type="SUPFAM" id="SSF48498">
    <property type="entry name" value="Tetracyclin repressor-like, C-terminal domain"/>
    <property type="match status" value="1"/>
</dbReference>
<evidence type="ECO:0000313" key="5">
    <source>
        <dbReference type="Proteomes" id="UP000640930"/>
    </source>
</evidence>
<keyword evidence="5" id="KW-1185">Reference proteome</keyword>
<evidence type="ECO:0000256" key="2">
    <source>
        <dbReference type="PROSITE-ProRule" id="PRU00335"/>
    </source>
</evidence>
<keyword evidence="1 2" id="KW-0238">DNA-binding</keyword>
<dbReference type="InterPro" id="IPR009057">
    <property type="entry name" value="Homeodomain-like_sf"/>
</dbReference>
<dbReference type="Gene3D" id="1.10.10.60">
    <property type="entry name" value="Homeodomain-like"/>
    <property type="match status" value="1"/>
</dbReference>
<dbReference type="PANTHER" id="PTHR43479">
    <property type="entry name" value="ACREF/ENVCD OPERON REPRESSOR-RELATED"/>
    <property type="match status" value="1"/>
</dbReference>
<protein>
    <submittedName>
        <fullName evidence="4">TetR/AcrR family transcriptional regulator</fullName>
    </submittedName>
</protein>
<feature type="DNA-binding region" description="H-T-H motif" evidence="2">
    <location>
        <begin position="21"/>
        <end position="40"/>
    </location>
</feature>
<dbReference type="PANTHER" id="PTHR43479:SF11">
    <property type="entry name" value="ACREF_ENVCD OPERON REPRESSOR-RELATED"/>
    <property type="match status" value="1"/>
</dbReference>
<dbReference type="Pfam" id="PF00440">
    <property type="entry name" value="TetR_N"/>
    <property type="match status" value="1"/>
</dbReference>
<dbReference type="InterPro" id="IPR036271">
    <property type="entry name" value="Tet_transcr_reg_TetR-rel_C_sf"/>
</dbReference>
<evidence type="ECO:0000256" key="1">
    <source>
        <dbReference type="ARBA" id="ARBA00023125"/>
    </source>
</evidence>
<organism evidence="4 5">
    <name type="scientific">Ureibacillus galli</name>
    <dbReference type="NCBI Taxonomy" id="2762222"/>
    <lineage>
        <taxon>Bacteria</taxon>
        <taxon>Bacillati</taxon>
        <taxon>Bacillota</taxon>
        <taxon>Bacilli</taxon>
        <taxon>Bacillales</taxon>
        <taxon>Caryophanaceae</taxon>
        <taxon>Ureibacillus</taxon>
    </lineage>
</organism>
<dbReference type="PROSITE" id="PS50977">
    <property type="entry name" value="HTH_TETR_2"/>
    <property type="match status" value="1"/>
</dbReference>
<comment type="caution">
    <text evidence="4">The sequence shown here is derived from an EMBL/GenBank/DDBJ whole genome shotgun (WGS) entry which is preliminary data.</text>
</comment>
<dbReference type="PRINTS" id="PR00455">
    <property type="entry name" value="HTHTETR"/>
</dbReference>
<dbReference type="InterPro" id="IPR050624">
    <property type="entry name" value="HTH-type_Tx_Regulator"/>
</dbReference>
<dbReference type="EMBL" id="JACSQA010000029">
    <property type="protein sequence ID" value="MBD8028006.1"/>
    <property type="molecule type" value="Genomic_DNA"/>
</dbReference>